<protein>
    <submittedName>
        <fullName evidence="4">Molybdate ABC transporter substrate-binding protein</fullName>
    </submittedName>
</protein>
<dbReference type="Pfam" id="PF13531">
    <property type="entry name" value="SBP_bac_11"/>
    <property type="match status" value="1"/>
</dbReference>
<dbReference type="SUPFAM" id="SSF53850">
    <property type="entry name" value="Periplasmic binding protein-like II"/>
    <property type="match status" value="1"/>
</dbReference>
<name>A0ABV8K6Y9_9BACL</name>
<evidence type="ECO:0000256" key="3">
    <source>
        <dbReference type="ARBA" id="ARBA00022729"/>
    </source>
</evidence>
<organism evidence="4 5">
    <name type="scientific">Paenibacillus xanthanilyticus</name>
    <dbReference type="NCBI Taxonomy" id="1783531"/>
    <lineage>
        <taxon>Bacteria</taxon>
        <taxon>Bacillati</taxon>
        <taxon>Bacillota</taxon>
        <taxon>Bacilli</taxon>
        <taxon>Bacillales</taxon>
        <taxon>Paenibacillaceae</taxon>
        <taxon>Paenibacillus</taxon>
    </lineage>
</organism>
<comment type="similarity">
    <text evidence="1">Belongs to the bacterial solute-binding protein ModA family.</text>
</comment>
<dbReference type="EMBL" id="JBHSAM010000028">
    <property type="protein sequence ID" value="MFC4101775.1"/>
    <property type="molecule type" value="Genomic_DNA"/>
</dbReference>
<accession>A0ABV8K6Y9</accession>
<evidence type="ECO:0000313" key="4">
    <source>
        <dbReference type="EMBL" id="MFC4101775.1"/>
    </source>
</evidence>
<dbReference type="Proteomes" id="UP001595715">
    <property type="component" value="Unassembled WGS sequence"/>
</dbReference>
<dbReference type="Gene3D" id="3.40.190.10">
    <property type="entry name" value="Periplasmic binding protein-like II"/>
    <property type="match status" value="2"/>
</dbReference>
<keyword evidence="5" id="KW-1185">Reference proteome</keyword>
<comment type="caution">
    <text evidence="4">The sequence shown here is derived from an EMBL/GenBank/DDBJ whole genome shotgun (WGS) entry which is preliminary data.</text>
</comment>
<sequence>MSGGSKRNRRLLFALAAGILVAAAVTYFAMREGSGAAGARDGATELVVSAAASLKEGLEAVKARFEDDHPHIRLTFNYGSSGALQKQIEQGAPVDLYVSASLRQIEALREQSLIKESVTLLANELVVVVPKEDGVTQPMKKLSDITQDDYRVIAIGQPETVPAGHYAKEALAAEGIWNDVADRLVFAKDVRQALTYAETGNADAALVYATDAATSQLSVVALRVDGSLHSPIVYPAALLAESEHPDEAAMFYRFLQSAEAQELFASFGFRPAARGAVTPDE</sequence>
<dbReference type="PANTHER" id="PTHR30632">
    <property type="entry name" value="MOLYBDATE-BINDING PERIPLASMIC PROTEIN"/>
    <property type="match status" value="1"/>
</dbReference>
<proteinExistence type="inferred from homology"/>
<dbReference type="InterPro" id="IPR050682">
    <property type="entry name" value="ModA/WtpA"/>
</dbReference>
<gene>
    <name evidence="4" type="primary">modA</name>
    <name evidence="4" type="ORF">ACFOZ8_19185</name>
</gene>
<keyword evidence="2" id="KW-0479">Metal-binding</keyword>
<dbReference type="InterPro" id="IPR005950">
    <property type="entry name" value="ModA"/>
</dbReference>
<dbReference type="PIRSF" id="PIRSF004846">
    <property type="entry name" value="ModA"/>
    <property type="match status" value="1"/>
</dbReference>
<keyword evidence="3" id="KW-0732">Signal</keyword>
<dbReference type="PANTHER" id="PTHR30632:SF0">
    <property type="entry name" value="SULFATE-BINDING PROTEIN"/>
    <property type="match status" value="1"/>
</dbReference>
<evidence type="ECO:0000256" key="1">
    <source>
        <dbReference type="ARBA" id="ARBA00009175"/>
    </source>
</evidence>
<dbReference type="RefSeq" id="WP_377720373.1">
    <property type="nucleotide sequence ID" value="NZ_JBHSAM010000028.1"/>
</dbReference>
<dbReference type="NCBIfam" id="TIGR01256">
    <property type="entry name" value="modA"/>
    <property type="match status" value="1"/>
</dbReference>
<evidence type="ECO:0000313" key="5">
    <source>
        <dbReference type="Proteomes" id="UP001595715"/>
    </source>
</evidence>
<evidence type="ECO:0000256" key="2">
    <source>
        <dbReference type="ARBA" id="ARBA00022723"/>
    </source>
</evidence>
<reference evidence="5" key="1">
    <citation type="journal article" date="2019" name="Int. J. Syst. Evol. Microbiol.">
        <title>The Global Catalogue of Microorganisms (GCM) 10K type strain sequencing project: providing services to taxonomists for standard genome sequencing and annotation.</title>
        <authorList>
            <consortium name="The Broad Institute Genomics Platform"/>
            <consortium name="The Broad Institute Genome Sequencing Center for Infectious Disease"/>
            <person name="Wu L."/>
            <person name="Ma J."/>
        </authorList>
    </citation>
    <scope>NUCLEOTIDE SEQUENCE [LARGE SCALE GENOMIC DNA]</scope>
    <source>
        <strain evidence="5">IBRC-M 10987</strain>
    </source>
</reference>